<keyword evidence="2" id="KW-1185">Reference proteome</keyword>
<protein>
    <submittedName>
        <fullName evidence="1">Uncharacterized protein</fullName>
    </submittedName>
</protein>
<sequence length="246" mass="28679">MMYREKGVISIINIDYSFSIVSTVMSIIEWALIGFLAFRVYKKLSPKPKVWKVILAIFVGLFSFTINMEWFHTFVKIPILPLGVWILYAVLNRKEDRWDTYRRFAWIGFLANFIFLAGTLLTIPVQSLLYPENHLSTYISGTKEASVNVIHPSGEGRTLDQEELKKQLSDVEQVEFESWQWFDEAGGRYSNHERFPFQLVGTKPKWGSGLDPDIYVEQDGKGILISTRKTQYYYHFPETVLKEAKR</sequence>
<reference evidence="1" key="1">
    <citation type="submission" date="2022-09" db="EMBL/GenBank/DDBJ databases">
        <title>Complete genome sequence of Rossellomorea vietnamensis strain RL-WG62, a newly isolated PGPR with the potential for plant salinity stress alleviation.</title>
        <authorList>
            <person name="Ren L."/>
            <person name="Wang G."/>
            <person name="Hu H."/>
        </authorList>
    </citation>
    <scope>NUCLEOTIDE SEQUENCE</scope>
    <source>
        <strain evidence="1">RL-WG62</strain>
    </source>
</reference>
<dbReference type="EMBL" id="CP104558">
    <property type="protein sequence ID" value="UXH46572.1"/>
    <property type="molecule type" value="Genomic_DNA"/>
</dbReference>
<accession>A0ACD4CGK4</accession>
<organism evidence="1 2">
    <name type="scientific">Rossellomorea vietnamensis</name>
    <dbReference type="NCBI Taxonomy" id="218284"/>
    <lineage>
        <taxon>Bacteria</taxon>
        <taxon>Bacillati</taxon>
        <taxon>Bacillota</taxon>
        <taxon>Bacilli</taxon>
        <taxon>Bacillales</taxon>
        <taxon>Bacillaceae</taxon>
        <taxon>Rossellomorea</taxon>
    </lineage>
</organism>
<evidence type="ECO:0000313" key="1">
    <source>
        <dbReference type="EMBL" id="UXH46572.1"/>
    </source>
</evidence>
<evidence type="ECO:0000313" key="2">
    <source>
        <dbReference type="Proteomes" id="UP001064027"/>
    </source>
</evidence>
<name>A0ACD4CGK4_9BACI</name>
<gene>
    <name evidence="1" type="ORF">N5C46_11185</name>
</gene>
<proteinExistence type="predicted"/>
<dbReference type="Proteomes" id="UP001064027">
    <property type="component" value="Chromosome"/>
</dbReference>